<evidence type="ECO:0000313" key="8">
    <source>
        <dbReference type="EMBL" id="MUV13044.1"/>
    </source>
</evidence>
<dbReference type="InterPro" id="IPR013249">
    <property type="entry name" value="RNA_pol_sigma70_r4_t2"/>
</dbReference>
<dbReference type="Pfam" id="PF04542">
    <property type="entry name" value="Sigma70_r2"/>
    <property type="match status" value="1"/>
</dbReference>
<keyword evidence="4" id="KW-0238">DNA-binding</keyword>
<dbReference type="InterPro" id="IPR007627">
    <property type="entry name" value="RNA_pol_sigma70_r2"/>
</dbReference>
<evidence type="ECO:0000256" key="3">
    <source>
        <dbReference type="ARBA" id="ARBA00023082"/>
    </source>
</evidence>
<dbReference type="GO" id="GO:0006352">
    <property type="term" value="P:DNA-templated transcription initiation"/>
    <property type="evidence" value="ECO:0007669"/>
    <property type="project" value="InterPro"/>
</dbReference>
<dbReference type="InterPro" id="IPR036388">
    <property type="entry name" value="WH-like_DNA-bd_sf"/>
</dbReference>
<dbReference type="AlphaFoldDB" id="A0A7C9LJU3"/>
<dbReference type="Gene3D" id="1.10.10.10">
    <property type="entry name" value="Winged helix-like DNA-binding domain superfamily/Winged helix DNA-binding domain"/>
    <property type="match status" value="1"/>
</dbReference>
<dbReference type="InterPro" id="IPR039425">
    <property type="entry name" value="RNA_pol_sigma-70-like"/>
</dbReference>
<dbReference type="InterPro" id="IPR013325">
    <property type="entry name" value="RNA_pol_sigma_r2"/>
</dbReference>
<dbReference type="Pfam" id="PF08281">
    <property type="entry name" value="Sigma70_r4_2"/>
    <property type="match status" value="1"/>
</dbReference>
<comment type="caution">
    <text evidence="8">The sequence shown here is derived from an EMBL/GenBank/DDBJ whole genome shotgun (WGS) entry which is preliminary data.</text>
</comment>
<dbReference type="InterPro" id="IPR013324">
    <property type="entry name" value="RNA_pol_sigma_r3/r4-like"/>
</dbReference>
<dbReference type="SUPFAM" id="SSF88659">
    <property type="entry name" value="Sigma3 and sigma4 domains of RNA polymerase sigma factors"/>
    <property type="match status" value="1"/>
</dbReference>
<proteinExistence type="inferred from homology"/>
<evidence type="ECO:0000256" key="5">
    <source>
        <dbReference type="ARBA" id="ARBA00023163"/>
    </source>
</evidence>
<name>A0A7C9LJU3_9GAMM</name>
<keyword evidence="2" id="KW-0805">Transcription regulation</keyword>
<keyword evidence="3" id="KW-0731">Sigma factor</keyword>
<sequence length="158" mass="17772">MMQGDEGFASFYATHHAAIWAYLVRLGAPHALASDLAQDTFVRWLERDASGFDGNARAYLYRIALHLFIDHARRNKREVAWDVETDVAAPASSDDAIPQHVWTRLTMRERQLLWLAYAEGFTHDEIASITQLASDSIRVLLSRARARFQGLQEGGGDA</sequence>
<accession>A0A7C9LJU3</accession>
<dbReference type="GO" id="GO:0003677">
    <property type="term" value="F:DNA binding"/>
    <property type="evidence" value="ECO:0007669"/>
    <property type="project" value="UniProtKB-KW"/>
</dbReference>
<organism evidence="8 9">
    <name type="scientific">Noviluteimonas gilva</name>
    <dbReference type="NCBI Taxonomy" id="2682097"/>
    <lineage>
        <taxon>Bacteria</taxon>
        <taxon>Pseudomonadati</taxon>
        <taxon>Pseudomonadota</taxon>
        <taxon>Gammaproteobacteria</taxon>
        <taxon>Lysobacterales</taxon>
        <taxon>Lysobacteraceae</taxon>
        <taxon>Noviluteimonas</taxon>
    </lineage>
</organism>
<evidence type="ECO:0000256" key="2">
    <source>
        <dbReference type="ARBA" id="ARBA00023015"/>
    </source>
</evidence>
<keyword evidence="5" id="KW-0804">Transcription</keyword>
<feature type="domain" description="RNA polymerase sigma factor 70 region 4 type 2" evidence="7">
    <location>
        <begin position="104"/>
        <end position="147"/>
    </location>
</feature>
<dbReference type="Gene3D" id="1.10.1740.10">
    <property type="match status" value="1"/>
</dbReference>
<comment type="similarity">
    <text evidence="1">Belongs to the sigma-70 factor family. ECF subfamily.</text>
</comment>
<gene>
    <name evidence="8" type="ORF">GN331_02380</name>
</gene>
<dbReference type="GO" id="GO:0016987">
    <property type="term" value="F:sigma factor activity"/>
    <property type="evidence" value="ECO:0007669"/>
    <property type="project" value="UniProtKB-KW"/>
</dbReference>
<dbReference type="PANTHER" id="PTHR43133:SF8">
    <property type="entry name" value="RNA POLYMERASE SIGMA FACTOR HI_1459-RELATED"/>
    <property type="match status" value="1"/>
</dbReference>
<dbReference type="EMBL" id="WOXT01000001">
    <property type="protein sequence ID" value="MUV13044.1"/>
    <property type="molecule type" value="Genomic_DNA"/>
</dbReference>
<evidence type="ECO:0000256" key="4">
    <source>
        <dbReference type="ARBA" id="ARBA00023125"/>
    </source>
</evidence>
<evidence type="ECO:0000259" key="7">
    <source>
        <dbReference type="Pfam" id="PF08281"/>
    </source>
</evidence>
<protein>
    <submittedName>
        <fullName evidence="8">Sigma-70 family RNA polymerase sigma factor</fullName>
    </submittedName>
</protein>
<evidence type="ECO:0000256" key="1">
    <source>
        <dbReference type="ARBA" id="ARBA00010641"/>
    </source>
</evidence>
<dbReference type="RefSeq" id="WP_156639972.1">
    <property type="nucleotide sequence ID" value="NZ_WOXT01000001.1"/>
</dbReference>
<dbReference type="Proteomes" id="UP000479692">
    <property type="component" value="Unassembled WGS sequence"/>
</dbReference>
<dbReference type="NCBIfam" id="TIGR02937">
    <property type="entry name" value="sigma70-ECF"/>
    <property type="match status" value="1"/>
</dbReference>
<evidence type="ECO:0000313" key="9">
    <source>
        <dbReference type="Proteomes" id="UP000479692"/>
    </source>
</evidence>
<dbReference type="InterPro" id="IPR014284">
    <property type="entry name" value="RNA_pol_sigma-70_dom"/>
</dbReference>
<reference evidence="8 9" key="1">
    <citation type="submission" date="2019-12" db="EMBL/GenBank/DDBJ databases">
        <authorList>
            <person name="Xu J."/>
        </authorList>
    </citation>
    <scope>NUCLEOTIDE SEQUENCE [LARGE SCALE GENOMIC DNA]</scope>
    <source>
        <strain evidence="8 9">HX-5-24</strain>
    </source>
</reference>
<evidence type="ECO:0000259" key="6">
    <source>
        <dbReference type="Pfam" id="PF04542"/>
    </source>
</evidence>
<dbReference type="SUPFAM" id="SSF88946">
    <property type="entry name" value="Sigma2 domain of RNA polymerase sigma factors"/>
    <property type="match status" value="1"/>
</dbReference>
<feature type="domain" description="RNA polymerase sigma-70 region 2" evidence="6">
    <location>
        <begin position="11"/>
        <end position="77"/>
    </location>
</feature>
<keyword evidence="9" id="KW-1185">Reference proteome</keyword>
<dbReference type="PANTHER" id="PTHR43133">
    <property type="entry name" value="RNA POLYMERASE ECF-TYPE SIGMA FACTO"/>
    <property type="match status" value="1"/>
</dbReference>